<sequence length="1294" mass="140921">MAQNGHILGNVAGQNTEDCIPEYQRNNSHYQLDLGLIQDSINIKRLSLKRKPRVALKNVEKTQTGVSSGQVPSAESLTLPGGDDMRHFGMSSTAKGRPPLPPPHSSLLDGRLSKSEGPGTSQKHTQSKPQQAEKNVAPQLPSPGIEQTVLETHKHISQSPPQPLPRRRLASFGGVSPAGSHSPFTGLIAYNQNNNGNKPADDMNAHLTSSLGSRGSTGCLRLSPQSSGRSTPVTSLGSMHLQHVRDQMVVALKKLKELEEQVKIIPILQVKISVLQEEKRQLVSQLSDSKSINDMVWKTSYGLEGFDFEKKGNIEATLKGECGHTDFREFRQLSEEMQALERTIKGRHLLAWHEKGYCPSQEKITTSIGIETDAVMKMTLFKTSKENKSVHTDLVETRSIATEVNEVSLGIDTKQEAELESHQQLNAALKERISQLEMELKESALQIELSCLKLELQAAGARNRVDKACFAKPYTVSVGTITRPSTKSQGVGNHKEFQDSSTGDATEVKTVVVSCRPKTKDICTGPDVLMRHWEVRERKETSEKAVGIQVFTSTVGIGTEVELSDAKTNTELPLEDLVFKKEKLKCHSVACGEYSVDFTVCKAKKMISQGITTDSVRGVDLGIMVSPQMASHRTNTVSSSVTRFTNTSQTFSNDSSTNTLISKHDKHTNTTHSFTRTVSVGSGVGGIICTTETRTVGVNTANSECYSKLPPDTVNKATRDCGVGLTNIYENFLVGLKTRNMASGRSHLPDPIKTRSIGVGEGRIQDFSVSSRIPKPKFEQSSQFQWDHELNHYIEKMHRLLKEHGDLVTGDCSDHHTSSKPISNVKNMTEGGAIIHQFTSQPTASRPIESLQHTAPRSSKGWVDSVPEGHISLKQTGTNRHPKVPTPSLSKHTARSSLKHRLSSPQAKEAQSETKGTKPCQTAIYPPLAARRPSKGGHNTIPHDLLSPSQPLGVSKEHPEISKQDGNESEVKKMIQILEQQVITTGQDRSANACKPWSVIKKQGADQCHTSNRKSMKFMKVAAGCYLSESVFSACQALKMHLSVDPALSSRELQESLYTLQQEWFSVSSHKSAAPDTVGEYLSAFQMISPSVLQHIVNMADGNGNTALHYSVSHSNFGVVKKLLDAEACNVNQQNTAGYTPIMLAALAAVKHPEDLGVVEQLFTKGDVNAKAIKAGQTALMLAVSHGRMDMVQALLAQGAEVNIQDDEGSTALMCASEHGHAEIVKLLLAQPDCDATLTDSDNSSALSIALEAGHNDIAVLLYAHANFSRYTGGAVRHCGRFPSSSGGRSIFEP</sequence>
<reference evidence="8 9" key="1">
    <citation type="submission" date="2021-06" db="EMBL/GenBank/DDBJ databases">
        <authorList>
            <person name="Palmer J.M."/>
        </authorList>
    </citation>
    <scope>NUCLEOTIDE SEQUENCE [LARGE SCALE GENOMIC DNA]</scope>
    <source>
        <strain evidence="8 9">MEX-2019</strain>
        <tissue evidence="8">Muscle</tissue>
    </source>
</reference>
<evidence type="ECO:0000313" key="8">
    <source>
        <dbReference type="EMBL" id="KAK5613959.1"/>
    </source>
</evidence>
<keyword evidence="2" id="KW-0677">Repeat</keyword>
<dbReference type="SUPFAM" id="SSF48403">
    <property type="entry name" value="Ankyrin repeat"/>
    <property type="match status" value="1"/>
</dbReference>
<feature type="compositionally biased region" description="Polar residues" evidence="7">
    <location>
        <begin position="118"/>
        <end position="133"/>
    </location>
</feature>
<feature type="compositionally biased region" description="Basic residues" evidence="7">
    <location>
        <begin position="892"/>
        <end position="902"/>
    </location>
</feature>
<feature type="repeat" description="ANK" evidence="5">
    <location>
        <begin position="1208"/>
        <end position="1229"/>
    </location>
</feature>
<comment type="caution">
    <text evidence="8">The sequence shown here is derived from an EMBL/GenBank/DDBJ whole genome shotgun (WGS) entry which is preliminary data.</text>
</comment>
<dbReference type="PROSITE" id="PS50297">
    <property type="entry name" value="ANK_REP_REGION"/>
    <property type="match status" value="3"/>
</dbReference>
<organism evidence="8 9">
    <name type="scientific">Crenichthys baileyi</name>
    <name type="common">White River springfish</name>
    <dbReference type="NCBI Taxonomy" id="28760"/>
    <lineage>
        <taxon>Eukaryota</taxon>
        <taxon>Metazoa</taxon>
        <taxon>Chordata</taxon>
        <taxon>Craniata</taxon>
        <taxon>Vertebrata</taxon>
        <taxon>Euteleostomi</taxon>
        <taxon>Actinopterygii</taxon>
        <taxon>Neopterygii</taxon>
        <taxon>Teleostei</taxon>
        <taxon>Neoteleostei</taxon>
        <taxon>Acanthomorphata</taxon>
        <taxon>Ovalentaria</taxon>
        <taxon>Atherinomorphae</taxon>
        <taxon>Cyprinodontiformes</taxon>
        <taxon>Goodeidae</taxon>
        <taxon>Crenichthys</taxon>
    </lineage>
</organism>
<feature type="compositionally biased region" description="Polar residues" evidence="7">
    <location>
        <begin position="224"/>
        <end position="236"/>
    </location>
</feature>
<dbReference type="PANTHER" id="PTHR24168:SF19">
    <property type="entry name" value="KN MOTIF AND ANKYRIN REPEAT DOMAIN-CONTAINING PROTEIN 1"/>
    <property type="match status" value="1"/>
</dbReference>
<dbReference type="Pfam" id="PF00023">
    <property type="entry name" value="Ank"/>
    <property type="match status" value="1"/>
</dbReference>
<dbReference type="FunFam" id="1.25.40.20:FF:000017">
    <property type="entry name" value="KN motif and ankyrin repeat domain-containing protein 1"/>
    <property type="match status" value="1"/>
</dbReference>
<dbReference type="GO" id="GO:0005737">
    <property type="term" value="C:cytoplasm"/>
    <property type="evidence" value="ECO:0007669"/>
    <property type="project" value="TreeGrafter"/>
</dbReference>
<name>A0AAV9RYS2_9TELE</name>
<evidence type="ECO:0000256" key="6">
    <source>
        <dbReference type="SAM" id="Coils"/>
    </source>
</evidence>
<feature type="region of interest" description="Disordered" evidence="7">
    <location>
        <begin position="872"/>
        <end position="968"/>
    </location>
</feature>
<dbReference type="SMART" id="SM00248">
    <property type="entry name" value="ANK"/>
    <property type="match status" value="5"/>
</dbReference>
<evidence type="ECO:0000313" key="9">
    <source>
        <dbReference type="Proteomes" id="UP001311232"/>
    </source>
</evidence>
<dbReference type="Pfam" id="PF12796">
    <property type="entry name" value="Ank_2"/>
    <property type="match status" value="1"/>
</dbReference>
<dbReference type="InterPro" id="IPR047184">
    <property type="entry name" value="KANK1-4"/>
</dbReference>
<keyword evidence="3 5" id="KW-0040">ANK repeat</keyword>
<feature type="repeat" description="ANK" evidence="5">
    <location>
        <begin position="1175"/>
        <end position="1207"/>
    </location>
</feature>
<feature type="repeat" description="ANK" evidence="5">
    <location>
        <begin position="1103"/>
        <end position="1128"/>
    </location>
</feature>
<dbReference type="GO" id="GO:0005856">
    <property type="term" value="C:cytoskeleton"/>
    <property type="evidence" value="ECO:0007669"/>
    <property type="project" value="TreeGrafter"/>
</dbReference>
<evidence type="ECO:0008006" key="10">
    <source>
        <dbReference type="Google" id="ProtNLM"/>
    </source>
</evidence>
<dbReference type="Gene3D" id="1.25.40.20">
    <property type="entry name" value="Ankyrin repeat-containing domain"/>
    <property type="match status" value="1"/>
</dbReference>
<dbReference type="PROSITE" id="PS50088">
    <property type="entry name" value="ANK_REPEAT"/>
    <property type="match status" value="3"/>
</dbReference>
<evidence type="ECO:0000256" key="1">
    <source>
        <dbReference type="ARBA" id="ARBA00022553"/>
    </source>
</evidence>
<feature type="compositionally biased region" description="Low complexity" evidence="7">
    <location>
        <begin position="207"/>
        <end position="223"/>
    </location>
</feature>
<accession>A0AAV9RYS2</accession>
<evidence type="ECO:0000256" key="7">
    <source>
        <dbReference type="SAM" id="MobiDB-lite"/>
    </source>
</evidence>
<evidence type="ECO:0000256" key="5">
    <source>
        <dbReference type="PROSITE-ProRule" id="PRU00023"/>
    </source>
</evidence>
<evidence type="ECO:0000256" key="3">
    <source>
        <dbReference type="ARBA" id="ARBA00023043"/>
    </source>
</evidence>
<protein>
    <recommendedName>
        <fullName evidence="10">KN motif and ankyrin repeat domain-containing protein 1</fullName>
    </recommendedName>
</protein>
<dbReference type="InterPro" id="IPR002110">
    <property type="entry name" value="Ankyrin_rpt"/>
</dbReference>
<dbReference type="PANTHER" id="PTHR24168">
    <property type="entry name" value="KN MOTIF AND ANKYRIN REPEAT DOMAIN-CONTAINING"/>
    <property type="match status" value="1"/>
</dbReference>
<keyword evidence="1" id="KW-0597">Phosphoprotein</keyword>
<evidence type="ECO:0000256" key="2">
    <source>
        <dbReference type="ARBA" id="ARBA00022737"/>
    </source>
</evidence>
<gene>
    <name evidence="8" type="ORF">CRENBAI_013614</name>
</gene>
<evidence type="ECO:0000256" key="4">
    <source>
        <dbReference type="ARBA" id="ARBA00023054"/>
    </source>
</evidence>
<keyword evidence="4 6" id="KW-0175">Coiled coil</keyword>
<dbReference type="InterPro" id="IPR036770">
    <property type="entry name" value="Ankyrin_rpt-contain_sf"/>
</dbReference>
<keyword evidence="9" id="KW-1185">Reference proteome</keyword>
<feature type="compositionally biased region" description="Basic and acidic residues" evidence="7">
    <location>
        <begin position="955"/>
        <end position="968"/>
    </location>
</feature>
<feature type="region of interest" description="Disordered" evidence="7">
    <location>
        <begin position="59"/>
        <end position="236"/>
    </location>
</feature>
<dbReference type="GO" id="GO:0030837">
    <property type="term" value="P:negative regulation of actin filament polymerization"/>
    <property type="evidence" value="ECO:0007669"/>
    <property type="project" value="InterPro"/>
</dbReference>
<proteinExistence type="predicted"/>
<dbReference type="EMBL" id="JAHHUM010001180">
    <property type="protein sequence ID" value="KAK5613959.1"/>
    <property type="molecule type" value="Genomic_DNA"/>
</dbReference>
<feature type="compositionally biased region" description="Polar residues" evidence="7">
    <location>
        <begin position="61"/>
        <end position="76"/>
    </location>
</feature>
<feature type="coiled-coil region" evidence="6">
    <location>
        <begin position="419"/>
        <end position="446"/>
    </location>
</feature>
<dbReference type="Proteomes" id="UP001311232">
    <property type="component" value="Unassembled WGS sequence"/>
</dbReference>